<evidence type="ECO:0000256" key="1">
    <source>
        <dbReference type="ARBA" id="ARBA00004651"/>
    </source>
</evidence>
<dbReference type="PANTHER" id="PTHR30489:SF0">
    <property type="entry name" value="LIPOPROTEIN-RELEASING SYSTEM TRANSMEMBRANE PROTEIN LOLE"/>
    <property type="match status" value="1"/>
</dbReference>
<proteinExistence type="inferred from homology"/>
<gene>
    <name evidence="9" type="ORF">G3W61_30820</name>
</gene>
<dbReference type="InterPro" id="IPR051447">
    <property type="entry name" value="Lipoprotein-release_system"/>
</dbReference>
<dbReference type="GO" id="GO:0098797">
    <property type="term" value="C:plasma membrane protein complex"/>
    <property type="evidence" value="ECO:0007669"/>
    <property type="project" value="TreeGrafter"/>
</dbReference>
<feature type="transmembrane region" description="Helical" evidence="7">
    <location>
        <begin position="12"/>
        <end position="31"/>
    </location>
</feature>
<feature type="transmembrane region" description="Helical" evidence="7">
    <location>
        <begin position="66"/>
        <end position="86"/>
    </location>
</feature>
<dbReference type="InterPro" id="IPR003838">
    <property type="entry name" value="ABC3_permease_C"/>
</dbReference>
<evidence type="ECO:0000256" key="2">
    <source>
        <dbReference type="ARBA" id="ARBA00005236"/>
    </source>
</evidence>
<comment type="caution">
    <text evidence="9">The sequence shown here is derived from an EMBL/GenBank/DDBJ whole genome shotgun (WGS) entry which is preliminary data.</text>
</comment>
<reference evidence="9 10" key="1">
    <citation type="submission" date="2019-11" db="EMBL/GenBank/DDBJ databases">
        <title>Genome-resolved metagenomics to study the prevalence of co-infection and intraspecific heterogeneity among plant pathogen metapopulations.</title>
        <authorList>
            <person name="Newberry E."/>
            <person name="Bhandari R."/>
            <person name="Kemble J."/>
            <person name="Sikora E."/>
            <person name="Potnis N."/>
        </authorList>
    </citation>
    <scope>NUCLEOTIDE SEQUENCE [LARGE SCALE GENOMIC DNA]</scope>
    <source>
        <strain evidence="9">Xp_Tom_Tuscaloosa_18b</strain>
    </source>
</reference>
<evidence type="ECO:0000259" key="8">
    <source>
        <dbReference type="Pfam" id="PF02687"/>
    </source>
</evidence>
<evidence type="ECO:0000256" key="5">
    <source>
        <dbReference type="ARBA" id="ARBA00022989"/>
    </source>
</evidence>
<sequence>VMQVFMVQGSLIGFMGTIMGVIGGIVLTLNLERILGVIETIFSVKLLPEDVYYITGLPTDMQTQDVVVITVVALVMSFLATLYPAWRASRTQPAEALRYE</sequence>
<dbReference type="Proteomes" id="UP000471082">
    <property type="component" value="Unassembled WGS sequence"/>
</dbReference>
<dbReference type="GO" id="GO:0044874">
    <property type="term" value="P:lipoprotein localization to outer membrane"/>
    <property type="evidence" value="ECO:0007669"/>
    <property type="project" value="TreeGrafter"/>
</dbReference>
<dbReference type="AlphaFoldDB" id="A0A7X5N357"/>
<feature type="non-terminal residue" evidence="9">
    <location>
        <position position="1"/>
    </location>
</feature>
<dbReference type="EMBL" id="JAAGYU010001769">
    <property type="protein sequence ID" value="NEL80640.1"/>
    <property type="molecule type" value="Genomic_DNA"/>
</dbReference>
<keyword evidence="4 7" id="KW-0812">Transmembrane</keyword>
<dbReference type="Pfam" id="PF02687">
    <property type="entry name" value="FtsX"/>
    <property type="match status" value="1"/>
</dbReference>
<protein>
    <submittedName>
        <fullName evidence="9">FtsX-like permease family protein</fullName>
    </submittedName>
</protein>
<keyword evidence="6 7" id="KW-0472">Membrane</keyword>
<evidence type="ECO:0000313" key="9">
    <source>
        <dbReference type="EMBL" id="NEL80640.1"/>
    </source>
</evidence>
<evidence type="ECO:0000256" key="6">
    <source>
        <dbReference type="ARBA" id="ARBA00023136"/>
    </source>
</evidence>
<organism evidence="9 10">
    <name type="scientific">Xanthomonas perforans</name>
    <dbReference type="NCBI Taxonomy" id="442694"/>
    <lineage>
        <taxon>Bacteria</taxon>
        <taxon>Pseudomonadati</taxon>
        <taxon>Pseudomonadota</taxon>
        <taxon>Gammaproteobacteria</taxon>
        <taxon>Lysobacterales</taxon>
        <taxon>Lysobacteraceae</taxon>
        <taxon>Xanthomonas</taxon>
    </lineage>
</organism>
<keyword evidence="3" id="KW-1003">Cell membrane</keyword>
<comment type="subcellular location">
    <subcellularLocation>
        <location evidence="1">Cell membrane</location>
        <topology evidence="1">Multi-pass membrane protein</topology>
    </subcellularLocation>
</comment>
<comment type="similarity">
    <text evidence="2">Belongs to the ABC-4 integral membrane protein family. LolC/E subfamily.</text>
</comment>
<name>A0A7X5N357_XANPE</name>
<evidence type="ECO:0000256" key="4">
    <source>
        <dbReference type="ARBA" id="ARBA00022692"/>
    </source>
</evidence>
<evidence type="ECO:0000256" key="7">
    <source>
        <dbReference type="SAM" id="Phobius"/>
    </source>
</evidence>
<accession>A0A7X5N357</accession>
<keyword evidence="5 7" id="KW-1133">Transmembrane helix</keyword>
<dbReference type="PANTHER" id="PTHR30489">
    <property type="entry name" value="LIPOPROTEIN-RELEASING SYSTEM TRANSMEMBRANE PROTEIN LOLE"/>
    <property type="match status" value="1"/>
</dbReference>
<evidence type="ECO:0000313" key="10">
    <source>
        <dbReference type="Proteomes" id="UP000471082"/>
    </source>
</evidence>
<feature type="domain" description="ABC3 transporter permease C-terminal" evidence="8">
    <location>
        <begin position="1"/>
        <end position="93"/>
    </location>
</feature>
<evidence type="ECO:0000256" key="3">
    <source>
        <dbReference type="ARBA" id="ARBA00022475"/>
    </source>
</evidence>